<proteinExistence type="predicted"/>
<accession>A0A915L4I0</accession>
<dbReference type="WBParaSite" id="nRc.2.0.1.t44685-RA">
    <property type="protein sequence ID" value="nRc.2.0.1.t44685-RA"/>
    <property type="gene ID" value="nRc.2.0.1.g44685"/>
</dbReference>
<protein>
    <submittedName>
        <fullName evidence="2">Uncharacterized protein</fullName>
    </submittedName>
</protein>
<dbReference type="AlphaFoldDB" id="A0A915L4I0"/>
<dbReference type="Proteomes" id="UP000887565">
    <property type="component" value="Unplaced"/>
</dbReference>
<evidence type="ECO:0000313" key="2">
    <source>
        <dbReference type="WBParaSite" id="nRc.2.0.1.t44685-RA"/>
    </source>
</evidence>
<keyword evidence="1" id="KW-1185">Reference proteome</keyword>
<sequence length="16" mass="1950">MVHPERWRGRDTLPIS</sequence>
<evidence type="ECO:0000313" key="1">
    <source>
        <dbReference type="Proteomes" id="UP000887565"/>
    </source>
</evidence>
<reference evidence="2" key="1">
    <citation type="submission" date="2022-11" db="UniProtKB">
        <authorList>
            <consortium name="WormBaseParasite"/>
        </authorList>
    </citation>
    <scope>IDENTIFICATION</scope>
</reference>
<organism evidence="1 2">
    <name type="scientific">Romanomermis culicivorax</name>
    <name type="common">Nematode worm</name>
    <dbReference type="NCBI Taxonomy" id="13658"/>
    <lineage>
        <taxon>Eukaryota</taxon>
        <taxon>Metazoa</taxon>
        <taxon>Ecdysozoa</taxon>
        <taxon>Nematoda</taxon>
        <taxon>Enoplea</taxon>
        <taxon>Dorylaimia</taxon>
        <taxon>Mermithida</taxon>
        <taxon>Mermithoidea</taxon>
        <taxon>Mermithidae</taxon>
        <taxon>Romanomermis</taxon>
    </lineage>
</organism>
<name>A0A915L4I0_ROMCU</name>